<evidence type="ECO:0000259" key="9">
    <source>
        <dbReference type="PROSITE" id="PS50059"/>
    </source>
</evidence>
<comment type="catalytic activity">
    <reaction evidence="1 7">
        <text>[protein]-peptidylproline (omega=180) = [protein]-peptidylproline (omega=0)</text>
        <dbReference type="Rhea" id="RHEA:16237"/>
        <dbReference type="Rhea" id="RHEA-COMP:10747"/>
        <dbReference type="Rhea" id="RHEA-COMP:10748"/>
        <dbReference type="ChEBI" id="CHEBI:83833"/>
        <dbReference type="ChEBI" id="CHEBI:83834"/>
        <dbReference type="EC" id="5.2.1.8"/>
    </reaction>
</comment>
<evidence type="ECO:0000256" key="4">
    <source>
        <dbReference type="ARBA" id="ARBA00023110"/>
    </source>
</evidence>
<dbReference type="PANTHER" id="PTHR45779:SF7">
    <property type="entry name" value="PEPTIDYLPROLYL ISOMERASE"/>
    <property type="match status" value="1"/>
</dbReference>
<evidence type="ECO:0000256" key="3">
    <source>
        <dbReference type="ARBA" id="ARBA00013194"/>
    </source>
</evidence>
<protein>
    <recommendedName>
        <fullName evidence="3 7">peptidylprolyl isomerase</fullName>
        <ecNumber evidence="3 7">5.2.1.8</ecNumber>
    </recommendedName>
</protein>
<dbReference type="FunFam" id="3.10.50.40:FF:000006">
    <property type="entry name" value="Peptidyl-prolyl cis-trans isomerase"/>
    <property type="match status" value="1"/>
</dbReference>
<dbReference type="InterPro" id="IPR046357">
    <property type="entry name" value="PPIase_dom_sf"/>
</dbReference>
<comment type="caution">
    <text evidence="10">The sequence shown here is derived from an EMBL/GenBank/DDBJ whole genome shotgun (WGS) entry which is preliminary data.</text>
</comment>
<dbReference type="VEuPathDB" id="FungiDB:TRICI_006640"/>
<dbReference type="InterPro" id="IPR044609">
    <property type="entry name" value="FKBP2/11"/>
</dbReference>
<dbReference type="EMBL" id="SWFS01000552">
    <property type="protein sequence ID" value="KAA8897830.1"/>
    <property type="molecule type" value="Genomic_DNA"/>
</dbReference>
<dbReference type="SUPFAM" id="SSF54534">
    <property type="entry name" value="FKBP-like"/>
    <property type="match status" value="1"/>
</dbReference>
<keyword evidence="11" id="KW-1185">Reference proteome</keyword>
<dbReference type="PANTHER" id="PTHR45779">
    <property type="entry name" value="PEPTIDYLPROLYL ISOMERASE"/>
    <property type="match status" value="1"/>
</dbReference>
<dbReference type="PROSITE" id="PS50059">
    <property type="entry name" value="FKBP_PPIASE"/>
    <property type="match status" value="1"/>
</dbReference>
<keyword evidence="8" id="KW-0732">Signal</keyword>
<evidence type="ECO:0000256" key="8">
    <source>
        <dbReference type="SAM" id="SignalP"/>
    </source>
</evidence>
<accession>A0A642UEZ4</accession>
<dbReference type="Proteomes" id="UP000761534">
    <property type="component" value="Unassembled WGS sequence"/>
</dbReference>
<evidence type="ECO:0000256" key="1">
    <source>
        <dbReference type="ARBA" id="ARBA00000971"/>
    </source>
</evidence>
<gene>
    <name evidence="10" type="ORF">TRICI_006640</name>
</gene>
<dbReference type="EC" id="5.2.1.8" evidence="3 7"/>
<dbReference type="Gene3D" id="3.10.50.40">
    <property type="match status" value="1"/>
</dbReference>
<feature type="signal peptide" evidence="8">
    <location>
        <begin position="1"/>
        <end position="19"/>
    </location>
</feature>
<evidence type="ECO:0000256" key="7">
    <source>
        <dbReference type="PROSITE-ProRule" id="PRU00277"/>
    </source>
</evidence>
<dbReference type="GO" id="GO:0003755">
    <property type="term" value="F:peptidyl-prolyl cis-trans isomerase activity"/>
    <property type="evidence" value="ECO:0007669"/>
    <property type="project" value="UniProtKB-KW"/>
</dbReference>
<keyword evidence="4 7" id="KW-0697">Rotamase</keyword>
<evidence type="ECO:0000256" key="2">
    <source>
        <dbReference type="ARBA" id="ARBA00002388"/>
    </source>
</evidence>
<evidence type="ECO:0000256" key="5">
    <source>
        <dbReference type="ARBA" id="ARBA00023235"/>
    </source>
</evidence>
<evidence type="ECO:0000256" key="6">
    <source>
        <dbReference type="ARBA" id="ARBA00024206"/>
    </source>
</evidence>
<evidence type="ECO:0000313" key="11">
    <source>
        <dbReference type="Proteomes" id="UP000761534"/>
    </source>
</evidence>
<feature type="chain" id="PRO_5024919113" description="peptidylprolyl isomerase" evidence="8">
    <location>
        <begin position="20"/>
        <end position="146"/>
    </location>
</feature>
<dbReference type="InterPro" id="IPR001179">
    <property type="entry name" value="PPIase_FKBP_dom"/>
</dbReference>
<organism evidence="10 11">
    <name type="scientific">Trichomonascus ciferrii</name>
    <dbReference type="NCBI Taxonomy" id="44093"/>
    <lineage>
        <taxon>Eukaryota</taxon>
        <taxon>Fungi</taxon>
        <taxon>Dikarya</taxon>
        <taxon>Ascomycota</taxon>
        <taxon>Saccharomycotina</taxon>
        <taxon>Dipodascomycetes</taxon>
        <taxon>Dipodascales</taxon>
        <taxon>Trichomonascaceae</taxon>
        <taxon>Trichomonascus</taxon>
        <taxon>Trichomonascus ciferrii complex</taxon>
    </lineage>
</organism>
<sequence>MRVILRGLLALVLAVLVLAADKDLPKLRIGITKKVPAEECPRKARMGDTVSVHYTGKLEDGSVFDSSYKRDQPIEFPLGVGRVIQGWDQGVLGMCIGEKRKLTIPSHLGYGKQGAGSVIPPDATLYFTTELVAINGETDYGSKHEL</sequence>
<dbReference type="Pfam" id="PF00254">
    <property type="entry name" value="FKBP_C"/>
    <property type="match status" value="1"/>
</dbReference>
<dbReference type="OrthoDB" id="1902587at2759"/>
<keyword evidence="5 7" id="KW-0413">Isomerase</keyword>
<dbReference type="AlphaFoldDB" id="A0A642UEZ4"/>
<proteinExistence type="inferred from homology"/>
<reference evidence="10" key="1">
    <citation type="journal article" date="2019" name="G3 (Bethesda)">
        <title>Genome Assemblies of Two Rare Opportunistic Yeast Pathogens: Diutina rugosa (syn. Candida rugosa) and Trichomonascus ciferrii (syn. Candida ciferrii).</title>
        <authorList>
            <person name="Mixao V."/>
            <person name="Saus E."/>
            <person name="Hansen A.P."/>
            <person name="Lass-Florl C."/>
            <person name="Gabaldon T."/>
        </authorList>
    </citation>
    <scope>NUCLEOTIDE SEQUENCE</scope>
    <source>
        <strain evidence="10">CBS 4856</strain>
    </source>
</reference>
<name>A0A642UEZ4_9ASCO</name>
<dbReference type="GO" id="GO:0005783">
    <property type="term" value="C:endoplasmic reticulum"/>
    <property type="evidence" value="ECO:0007669"/>
    <property type="project" value="TreeGrafter"/>
</dbReference>
<evidence type="ECO:0000313" key="10">
    <source>
        <dbReference type="EMBL" id="KAA8897830.1"/>
    </source>
</evidence>
<feature type="domain" description="PPIase FKBP-type" evidence="9">
    <location>
        <begin position="47"/>
        <end position="135"/>
    </location>
</feature>
<comment type="function">
    <text evidence="2">PPIases accelerate the folding of proteins. It catalyzes the cis-trans isomerization of proline imidic peptide bonds in oligopeptides.</text>
</comment>
<comment type="similarity">
    <text evidence="6">Belongs to the FKBP-type PPIase family. FKBP2 subfamily.</text>
</comment>